<dbReference type="SUPFAM" id="SSF52540">
    <property type="entry name" value="P-loop containing nucleoside triphosphate hydrolases"/>
    <property type="match status" value="1"/>
</dbReference>
<dbReference type="Gene3D" id="3.40.50.300">
    <property type="entry name" value="P-loop containing nucleotide triphosphate hydrolases"/>
    <property type="match status" value="2"/>
</dbReference>
<feature type="domain" description="Helicase C-terminal" evidence="4">
    <location>
        <begin position="146"/>
        <end position="295"/>
    </location>
</feature>
<proteinExistence type="predicted"/>
<dbReference type="PROSITE" id="PS51194">
    <property type="entry name" value="HELICASE_CTER"/>
    <property type="match status" value="1"/>
</dbReference>
<dbReference type="InterPro" id="IPR018973">
    <property type="entry name" value="MZB"/>
</dbReference>
<dbReference type="GO" id="GO:0005524">
    <property type="term" value="F:ATP binding"/>
    <property type="evidence" value="ECO:0007669"/>
    <property type="project" value="UniProtKB-KW"/>
</dbReference>
<keyword evidence="2" id="KW-0547">Nucleotide-binding</keyword>
<organism evidence="5 6">
    <name type="scientific">Cuscuta campestris</name>
    <dbReference type="NCBI Taxonomy" id="132261"/>
    <lineage>
        <taxon>Eukaryota</taxon>
        <taxon>Viridiplantae</taxon>
        <taxon>Streptophyta</taxon>
        <taxon>Embryophyta</taxon>
        <taxon>Tracheophyta</taxon>
        <taxon>Spermatophyta</taxon>
        <taxon>Magnoliopsida</taxon>
        <taxon>eudicotyledons</taxon>
        <taxon>Gunneridae</taxon>
        <taxon>Pentapetalae</taxon>
        <taxon>asterids</taxon>
        <taxon>lamiids</taxon>
        <taxon>Solanales</taxon>
        <taxon>Convolvulaceae</taxon>
        <taxon>Cuscuteae</taxon>
        <taxon>Cuscuta</taxon>
        <taxon>Cuscuta subgen. Grammica</taxon>
        <taxon>Cuscuta sect. Cleistogrammica</taxon>
    </lineage>
</organism>
<dbReference type="GO" id="GO:0003676">
    <property type="term" value="F:nucleic acid binding"/>
    <property type="evidence" value="ECO:0007669"/>
    <property type="project" value="InterPro"/>
</dbReference>
<dbReference type="PANTHER" id="PTHR47957:SF3">
    <property type="entry name" value="ATP-DEPENDENT HELICASE HRQ1"/>
    <property type="match status" value="1"/>
</dbReference>
<sequence>MLHMSILPFHGQFSRILSNLRFVILDEAHAYKGAFGCHVALILRRLRRLCSHVYGSNPSFVFSTATSANPADHTKELANLPAVELIQNDGSPSGPKTFVLWNPPVCLKTVTKKCKGTNAMNSTDRNRSVVAGRSSPMMEVSYIFSEIVQHGLRCIAFCKTRKLCELVLSYTREILKESAPHLVDAIGAYRGGYVAEDRRRIEQKIFQGKMCGIAATNALELGIDVGHIDVTLHLGFPGSIASLWQQAGRSGRRGNPSIALYVAFGGPLDQYFMKLPTKLFRSPVECCHIDANNPQVLEQHVACAAFEHPLSLHHDEKYFGPGLESAVMTLKNKGYLNTDMSRNVSARIWSYIGPEKIPSNIVNVRAIEIERYQVIDKQKNEVLEEIEESRAFFQVYEGAVYMNQGKTYLVKDMDLSSKIAWCQEADLKYYTKTRDYTDIHIVGGNISYPPRNSNIQFARTTAQAQFCRVTTTWFGFRRIWKKSNQVFDTIELSLPNYSYESQAVWVPVPAAIKKTVDALSYSFRGGLHAACHAVLNVVPLFIICNASDIASECANPYDARCVPDRILLYDPRPGGTGIAAQVQPVFTELLTSALELLTSCHCSGDAGCPNCIQNIICQEYNEVLHKDAAIIILKGVIKAEQLCA</sequence>
<evidence type="ECO:0000256" key="3">
    <source>
        <dbReference type="ARBA" id="ARBA00022840"/>
    </source>
</evidence>
<dbReference type="PANTHER" id="PTHR47957">
    <property type="entry name" value="ATP-DEPENDENT HELICASE HRQ1"/>
    <property type="match status" value="1"/>
</dbReference>
<evidence type="ECO:0000313" key="6">
    <source>
        <dbReference type="Proteomes" id="UP000595140"/>
    </source>
</evidence>
<dbReference type="Proteomes" id="UP000595140">
    <property type="component" value="Unassembled WGS sequence"/>
</dbReference>
<keyword evidence="6" id="KW-1185">Reference proteome</keyword>
<keyword evidence="3" id="KW-0067">ATP-binding</keyword>
<comment type="subcellular location">
    <subcellularLocation>
        <location evidence="1">Plastid</location>
    </subcellularLocation>
</comment>
<dbReference type="GO" id="GO:0009536">
    <property type="term" value="C:plastid"/>
    <property type="evidence" value="ECO:0007669"/>
    <property type="project" value="UniProtKB-SubCell"/>
</dbReference>
<dbReference type="AlphaFoldDB" id="A0A484LRZ8"/>
<reference evidence="5 6" key="1">
    <citation type="submission" date="2018-04" db="EMBL/GenBank/DDBJ databases">
        <authorList>
            <person name="Vogel A."/>
        </authorList>
    </citation>
    <scope>NUCLEOTIDE SEQUENCE [LARGE SCALE GENOMIC DNA]</scope>
</reference>
<evidence type="ECO:0000313" key="5">
    <source>
        <dbReference type="EMBL" id="VFQ79054.1"/>
    </source>
</evidence>
<dbReference type="Pfam" id="PF00271">
    <property type="entry name" value="Helicase_C"/>
    <property type="match status" value="1"/>
</dbReference>
<name>A0A484LRZ8_9ASTE</name>
<dbReference type="CDD" id="cd18797">
    <property type="entry name" value="SF2_C_Hrq"/>
    <property type="match status" value="1"/>
</dbReference>
<dbReference type="GO" id="GO:0005634">
    <property type="term" value="C:nucleus"/>
    <property type="evidence" value="ECO:0007669"/>
    <property type="project" value="TreeGrafter"/>
</dbReference>
<dbReference type="GO" id="GO:0036297">
    <property type="term" value="P:interstrand cross-link repair"/>
    <property type="evidence" value="ECO:0007669"/>
    <property type="project" value="TreeGrafter"/>
</dbReference>
<dbReference type="SMART" id="SM00490">
    <property type="entry name" value="HELICc"/>
    <property type="match status" value="1"/>
</dbReference>
<dbReference type="GO" id="GO:0006289">
    <property type="term" value="P:nucleotide-excision repair"/>
    <property type="evidence" value="ECO:0007669"/>
    <property type="project" value="TreeGrafter"/>
</dbReference>
<dbReference type="GO" id="GO:0043138">
    <property type="term" value="F:3'-5' DNA helicase activity"/>
    <property type="evidence" value="ECO:0007669"/>
    <property type="project" value="TreeGrafter"/>
</dbReference>
<evidence type="ECO:0000256" key="2">
    <source>
        <dbReference type="ARBA" id="ARBA00022741"/>
    </source>
</evidence>
<gene>
    <name evidence="5" type="ORF">CCAM_LOCUS20830</name>
</gene>
<dbReference type="InterPro" id="IPR011545">
    <property type="entry name" value="DEAD/DEAH_box_helicase_dom"/>
</dbReference>
<dbReference type="Pfam" id="PF00270">
    <property type="entry name" value="DEAD"/>
    <property type="match status" value="1"/>
</dbReference>
<dbReference type="Pfam" id="PF22982">
    <property type="entry name" value="WHD_HRQ1"/>
    <property type="match status" value="1"/>
</dbReference>
<dbReference type="OrthoDB" id="18781at2759"/>
<dbReference type="Pfam" id="PF09369">
    <property type="entry name" value="MZB"/>
    <property type="match status" value="1"/>
</dbReference>
<dbReference type="EMBL" id="OOIL02001901">
    <property type="protein sequence ID" value="VFQ79054.1"/>
    <property type="molecule type" value="Genomic_DNA"/>
</dbReference>
<dbReference type="InterPro" id="IPR055227">
    <property type="entry name" value="HRQ1_WHD"/>
</dbReference>
<dbReference type="InterPro" id="IPR027417">
    <property type="entry name" value="P-loop_NTPase"/>
</dbReference>
<evidence type="ECO:0000256" key="1">
    <source>
        <dbReference type="ARBA" id="ARBA00004474"/>
    </source>
</evidence>
<evidence type="ECO:0000259" key="4">
    <source>
        <dbReference type="PROSITE" id="PS51194"/>
    </source>
</evidence>
<protein>
    <recommendedName>
        <fullName evidence="4">Helicase C-terminal domain-containing protein</fullName>
    </recommendedName>
</protein>
<dbReference type="InterPro" id="IPR001650">
    <property type="entry name" value="Helicase_C-like"/>
</dbReference>
<accession>A0A484LRZ8</accession>